<keyword evidence="1" id="KW-0472">Membrane</keyword>
<feature type="transmembrane region" description="Helical" evidence="1">
    <location>
        <begin position="146"/>
        <end position="170"/>
    </location>
</feature>
<feature type="transmembrane region" description="Helical" evidence="1">
    <location>
        <begin position="182"/>
        <end position="204"/>
    </location>
</feature>
<dbReference type="PROSITE" id="PS50887">
    <property type="entry name" value="GGDEF"/>
    <property type="match status" value="1"/>
</dbReference>
<protein>
    <submittedName>
        <fullName evidence="3">GGDEF domain-containing protein</fullName>
    </submittedName>
</protein>
<dbReference type="InterPro" id="IPR000160">
    <property type="entry name" value="GGDEF_dom"/>
</dbReference>
<dbReference type="NCBIfam" id="TIGR00254">
    <property type="entry name" value="GGDEF"/>
    <property type="match status" value="1"/>
</dbReference>
<dbReference type="SUPFAM" id="SSF55073">
    <property type="entry name" value="Nucleotide cyclase"/>
    <property type="match status" value="1"/>
</dbReference>
<keyword evidence="1" id="KW-1133">Transmembrane helix</keyword>
<dbReference type="Gene3D" id="3.30.70.270">
    <property type="match status" value="1"/>
</dbReference>
<name>A0A1Q8CTZ0_9PSEU</name>
<evidence type="ECO:0000256" key="1">
    <source>
        <dbReference type="SAM" id="Phobius"/>
    </source>
</evidence>
<dbReference type="InterPro" id="IPR029787">
    <property type="entry name" value="Nucleotide_cyclase"/>
</dbReference>
<dbReference type="STRING" id="1912961.BU204_10060"/>
<dbReference type="InterPro" id="IPR050469">
    <property type="entry name" value="Diguanylate_Cyclase"/>
</dbReference>
<evidence type="ECO:0000313" key="3">
    <source>
        <dbReference type="EMBL" id="OLF17813.1"/>
    </source>
</evidence>
<dbReference type="RefSeq" id="WP_075125318.1">
    <property type="nucleotide sequence ID" value="NZ_MSIE01000014.1"/>
</dbReference>
<accession>A0A1Q8CTZ0</accession>
<dbReference type="OrthoDB" id="23692at2"/>
<evidence type="ECO:0000259" key="2">
    <source>
        <dbReference type="PROSITE" id="PS50887"/>
    </source>
</evidence>
<dbReference type="PANTHER" id="PTHR45138:SF9">
    <property type="entry name" value="DIGUANYLATE CYCLASE DGCM-RELATED"/>
    <property type="match status" value="1"/>
</dbReference>
<keyword evidence="4" id="KW-1185">Reference proteome</keyword>
<dbReference type="InterPro" id="IPR043128">
    <property type="entry name" value="Rev_trsase/Diguanyl_cyclase"/>
</dbReference>
<dbReference type="GO" id="GO:0043709">
    <property type="term" value="P:cell adhesion involved in single-species biofilm formation"/>
    <property type="evidence" value="ECO:0007669"/>
    <property type="project" value="TreeGrafter"/>
</dbReference>
<dbReference type="GO" id="GO:1902201">
    <property type="term" value="P:negative regulation of bacterial-type flagellum-dependent cell motility"/>
    <property type="evidence" value="ECO:0007669"/>
    <property type="project" value="TreeGrafter"/>
</dbReference>
<dbReference type="Proteomes" id="UP000185596">
    <property type="component" value="Unassembled WGS sequence"/>
</dbReference>
<dbReference type="GO" id="GO:0005886">
    <property type="term" value="C:plasma membrane"/>
    <property type="evidence" value="ECO:0007669"/>
    <property type="project" value="TreeGrafter"/>
</dbReference>
<dbReference type="GO" id="GO:0052621">
    <property type="term" value="F:diguanylate cyclase activity"/>
    <property type="evidence" value="ECO:0007669"/>
    <property type="project" value="TreeGrafter"/>
</dbReference>
<dbReference type="CDD" id="cd01949">
    <property type="entry name" value="GGDEF"/>
    <property type="match status" value="1"/>
</dbReference>
<dbReference type="PANTHER" id="PTHR45138">
    <property type="entry name" value="REGULATORY COMPONENTS OF SENSORY TRANSDUCTION SYSTEM"/>
    <property type="match status" value="1"/>
</dbReference>
<dbReference type="Pfam" id="PF00990">
    <property type="entry name" value="GGDEF"/>
    <property type="match status" value="1"/>
</dbReference>
<sequence length="417" mass="44438">MLAYVLAVEAIALVSIPVSGSLDSLARQDWIWFALLLGAALAYQEAARGIERVREVADEGAPYNHLLSVWLFAGVLLLPPSLTALLIGVGYVHAYVRVYRRRALVYRKVFSAATVVIACIGAYLVLSAIYPGHDHPFALVLDGPVGLLAVVTAAVVYRLVNYVLVVAAILATNLDRPARNALGSATDQLMMAGAVGLGGGVSVVMTVQPWLTPLLVLTVLGLHMGLLLPQFRDASRNDSKTGLFDAVFWAKLVTDELDRARRLGDTAAVLVIDLDHFKRVNDKHGHLAGDAVLRAVSEAIRHSVRGHDMVGRYGGEEFAVMLPGLGVDDALPAAERIRRAIAAVEVTTPDLDGTERVIGGLTASVGAAIFPEHGTDRTGLLLAADAALYEAKDLGRDRVRLAASGPRLSAVRIAPQH</sequence>
<feature type="transmembrane region" description="Helical" evidence="1">
    <location>
        <begin position="104"/>
        <end position="126"/>
    </location>
</feature>
<keyword evidence="1" id="KW-0812">Transmembrane</keyword>
<evidence type="ECO:0000313" key="4">
    <source>
        <dbReference type="Proteomes" id="UP000185596"/>
    </source>
</evidence>
<dbReference type="EMBL" id="MSIE01000014">
    <property type="protein sequence ID" value="OLF17813.1"/>
    <property type="molecule type" value="Genomic_DNA"/>
</dbReference>
<reference evidence="3 4" key="1">
    <citation type="submission" date="2016-12" db="EMBL/GenBank/DDBJ databases">
        <title>The draft genome sequence of Actinophytocola sp. 11-183.</title>
        <authorList>
            <person name="Wang W."/>
            <person name="Yuan L."/>
        </authorList>
    </citation>
    <scope>NUCLEOTIDE SEQUENCE [LARGE SCALE GENOMIC DNA]</scope>
    <source>
        <strain evidence="3 4">11-183</strain>
    </source>
</reference>
<feature type="transmembrane region" description="Helical" evidence="1">
    <location>
        <begin position="67"/>
        <end position="92"/>
    </location>
</feature>
<dbReference type="AlphaFoldDB" id="A0A1Q8CTZ0"/>
<dbReference type="SMART" id="SM00267">
    <property type="entry name" value="GGDEF"/>
    <property type="match status" value="1"/>
</dbReference>
<proteinExistence type="predicted"/>
<feature type="domain" description="GGDEF" evidence="2">
    <location>
        <begin position="265"/>
        <end position="404"/>
    </location>
</feature>
<dbReference type="FunFam" id="3.30.70.270:FF:000001">
    <property type="entry name" value="Diguanylate cyclase domain protein"/>
    <property type="match status" value="1"/>
</dbReference>
<comment type="caution">
    <text evidence="3">The sequence shown here is derived from an EMBL/GenBank/DDBJ whole genome shotgun (WGS) entry which is preliminary data.</text>
</comment>
<gene>
    <name evidence="3" type="ORF">BU204_10060</name>
</gene>
<organism evidence="3 4">
    <name type="scientific">Actinophytocola xanthii</name>
    <dbReference type="NCBI Taxonomy" id="1912961"/>
    <lineage>
        <taxon>Bacteria</taxon>
        <taxon>Bacillati</taxon>
        <taxon>Actinomycetota</taxon>
        <taxon>Actinomycetes</taxon>
        <taxon>Pseudonocardiales</taxon>
        <taxon>Pseudonocardiaceae</taxon>
    </lineage>
</organism>